<dbReference type="Gene3D" id="2.40.440.10">
    <property type="entry name" value="L,D-transpeptidase catalytic domain-like"/>
    <property type="match status" value="1"/>
</dbReference>
<keyword evidence="5 6" id="KW-0961">Cell wall biogenesis/degradation</keyword>
<name>A0A1M5U3J4_9CLOT</name>
<dbReference type="UniPathway" id="UPA00219"/>
<keyword evidence="4 6" id="KW-0573">Peptidoglycan synthesis</keyword>
<feature type="active site" description="Nucleophile" evidence="6">
    <location>
        <position position="147"/>
    </location>
</feature>
<keyword evidence="3 6" id="KW-0133">Cell shape</keyword>
<dbReference type="InterPro" id="IPR038063">
    <property type="entry name" value="Transpep_catalytic_dom"/>
</dbReference>
<dbReference type="SUPFAM" id="SSF141523">
    <property type="entry name" value="L,D-transpeptidase catalytic domain-like"/>
    <property type="match status" value="1"/>
</dbReference>
<organism evidence="8 9">
    <name type="scientific">Clostridium collagenovorans DSM 3089</name>
    <dbReference type="NCBI Taxonomy" id="1121306"/>
    <lineage>
        <taxon>Bacteria</taxon>
        <taxon>Bacillati</taxon>
        <taxon>Bacillota</taxon>
        <taxon>Clostridia</taxon>
        <taxon>Eubacteriales</taxon>
        <taxon>Clostridiaceae</taxon>
        <taxon>Clostridium</taxon>
    </lineage>
</organism>
<evidence type="ECO:0000256" key="5">
    <source>
        <dbReference type="ARBA" id="ARBA00023316"/>
    </source>
</evidence>
<evidence type="ECO:0000256" key="4">
    <source>
        <dbReference type="ARBA" id="ARBA00022984"/>
    </source>
</evidence>
<sequence length="171" mass="20424">MHSKKEYYYEPYMFFYFNDEKNNENKRKFSQYKDISTKFINNENLESETNYLIWVDTKEFKTNVFLNVEGTWKIIRSYPCSIGKKETPTPLGKFKIGVKGLYFGENHGYRCWYYTQFKDNYLFHSILYNLDGSIKDGRLGYEISNGCVRLAINNAKWIYSNVPKNSLVYIS</sequence>
<reference evidence="8 9" key="1">
    <citation type="submission" date="2016-11" db="EMBL/GenBank/DDBJ databases">
        <authorList>
            <person name="Jaros S."/>
            <person name="Januszkiewicz K."/>
            <person name="Wedrychowicz H."/>
        </authorList>
    </citation>
    <scope>NUCLEOTIDE SEQUENCE [LARGE SCALE GENOMIC DNA]</scope>
    <source>
        <strain evidence="8 9">DSM 3089</strain>
    </source>
</reference>
<dbReference type="STRING" id="1121306.SAMN02745196_00827"/>
<dbReference type="GO" id="GO:0071555">
    <property type="term" value="P:cell wall organization"/>
    <property type="evidence" value="ECO:0007669"/>
    <property type="project" value="UniProtKB-UniRule"/>
</dbReference>
<evidence type="ECO:0000256" key="2">
    <source>
        <dbReference type="ARBA" id="ARBA00022679"/>
    </source>
</evidence>
<dbReference type="InterPro" id="IPR050979">
    <property type="entry name" value="LD-transpeptidase"/>
</dbReference>
<dbReference type="PROSITE" id="PS52029">
    <property type="entry name" value="LD_TPASE"/>
    <property type="match status" value="1"/>
</dbReference>
<feature type="domain" description="L,D-TPase catalytic" evidence="7">
    <location>
        <begin position="51"/>
        <end position="171"/>
    </location>
</feature>
<feature type="active site" description="Proton donor/acceptor" evidence="6">
    <location>
        <position position="124"/>
    </location>
</feature>
<dbReference type="GO" id="GO:0016740">
    <property type="term" value="F:transferase activity"/>
    <property type="evidence" value="ECO:0007669"/>
    <property type="project" value="UniProtKB-KW"/>
</dbReference>
<dbReference type="Proteomes" id="UP000184526">
    <property type="component" value="Unassembled WGS sequence"/>
</dbReference>
<gene>
    <name evidence="8" type="ORF">SAMN02745196_00827</name>
</gene>
<dbReference type="AlphaFoldDB" id="A0A1M5U3J4"/>
<dbReference type="EMBL" id="FQXP01000003">
    <property type="protein sequence ID" value="SHH57440.1"/>
    <property type="molecule type" value="Genomic_DNA"/>
</dbReference>
<proteinExistence type="predicted"/>
<dbReference type="PANTHER" id="PTHR30582:SF2">
    <property type="entry name" value="L,D-TRANSPEPTIDASE YCIB-RELATED"/>
    <property type="match status" value="1"/>
</dbReference>
<evidence type="ECO:0000256" key="6">
    <source>
        <dbReference type="PROSITE-ProRule" id="PRU01373"/>
    </source>
</evidence>
<keyword evidence="9" id="KW-1185">Reference proteome</keyword>
<dbReference type="GO" id="GO:0018104">
    <property type="term" value="P:peptidoglycan-protein cross-linking"/>
    <property type="evidence" value="ECO:0007669"/>
    <property type="project" value="TreeGrafter"/>
</dbReference>
<dbReference type="Pfam" id="PF03734">
    <property type="entry name" value="YkuD"/>
    <property type="match status" value="1"/>
</dbReference>
<dbReference type="GO" id="GO:0008360">
    <property type="term" value="P:regulation of cell shape"/>
    <property type="evidence" value="ECO:0007669"/>
    <property type="project" value="UniProtKB-UniRule"/>
</dbReference>
<dbReference type="GO" id="GO:0071972">
    <property type="term" value="F:peptidoglycan L,D-transpeptidase activity"/>
    <property type="evidence" value="ECO:0007669"/>
    <property type="project" value="TreeGrafter"/>
</dbReference>
<dbReference type="PANTHER" id="PTHR30582">
    <property type="entry name" value="L,D-TRANSPEPTIDASE"/>
    <property type="match status" value="1"/>
</dbReference>
<evidence type="ECO:0000256" key="3">
    <source>
        <dbReference type="ARBA" id="ARBA00022960"/>
    </source>
</evidence>
<keyword evidence="2" id="KW-0808">Transferase</keyword>
<evidence type="ECO:0000313" key="9">
    <source>
        <dbReference type="Proteomes" id="UP000184526"/>
    </source>
</evidence>
<evidence type="ECO:0000259" key="7">
    <source>
        <dbReference type="PROSITE" id="PS52029"/>
    </source>
</evidence>
<evidence type="ECO:0000313" key="8">
    <source>
        <dbReference type="EMBL" id="SHH57440.1"/>
    </source>
</evidence>
<dbReference type="GO" id="GO:0005576">
    <property type="term" value="C:extracellular region"/>
    <property type="evidence" value="ECO:0007669"/>
    <property type="project" value="TreeGrafter"/>
</dbReference>
<evidence type="ECO:0000256" key="1">
    <source>
        <dbReference type="ARBA" id="ARBA00004752"/>
    </source>
</evidence>
<dbReference type="CDD" id="cd16913">
    <property type="entry name" value="YkuD_like"/>
    <property type="match status" value="1"/>
</dbReference>
<dbReference type="InterPro" id="IPR005490">
    <property type="entry name" value="LD_TPept_cat_dom"/>
</dbReference>
<comment type="pathway">
    <text evidence="1 6">Cell wall biogenesis; peptidoglycan biosynthesis.</text>
</comment>
<accession>A0A1M5U3J4</accession>
<protein>
    <submittedName>
        <fullName evidence="8">L,D-transpeptidase catalytic domain</fullName>
    </submittedName>
</protein>